<protein>
    <submittedName>
        <fullName evidence="2">Uncharacterized protein</fullName>
    </submittedName>
</protein>
<feature type="compositionally biased region" description="Pro residues" evidence="1">
    <location>
        <begin position="352"/>
        <end position="361"/>
    </location>
</feature>
<proteinExistence type="predicted"/>
<feature type="region of interest" description="Disordered" evidence="1">
    <location>
        <begin position="701"/>
        <end position="778"/>
    </location>
</feature>
<feature type="compositionally biased region" description="Polar residues" evidence="1">
    <location>
        <begin position="157"/>
        <end position="167"/>
    </location>
</feature>
<feature type="region of interest" description="Disordered" evidence="1">
    <location>
        <begin position="137"/>
        <end position="182"/>
    </location>
</feature>
<feature type="compositionally biased region" description="Basic and acidic residues" evidence="1">
    <location>
        <begin position="701"/>
        <end position="712"/>
    </location>
</feature>
<feature type="region of interest" description="Disordered" evidence="1">
    <location>
        <begin position="57"/>
        <end position="105"/>
    </location>
</feature>
<evidence type="ECO:0000313" key="3">
    <source>
        <dbReference type="Proteomes" id="UP000799779"/>
    </source>
</evidence>
<reference evidence="2" key="1">
    <citation type="journal article" date="2020" name="Stud. Mycol.">
        <title>101 Dothideomycetes genomes: a test case for predicting lifestyles and emergence of pathogens.</title>
        <authorList>
            <person name="Haridas S."/>
            <person name="Albert R."/>
            <person name="Binder M."/>
            <person name="Bloem J."/>
            <person name="Labutti K."/>
            <person name="Salamov A."/>
            <person name="Andreopoulos B."/>
            <person name="Baker S."/>
            <person name="Barry K."/>
            <person name="Bills G."/>
            <person name="Bluhm B."/>
            <person name="Cannon C."/>
            <person name="Castanera R."/>
            <person name="Culley D."/>
            <person name="Daum C."/>
            <person name="Ezra D."/>
            <person name="Gonzalez J."/>
            <person name="Henrissat B."/>
            <person name="Kuo A."/>
            <person name="Liang C."/>
            <person name="Lipzen A."/>
            <person name="Lutzoni F."/>
            <person name="Magnuson J."/>
            <person name="Mondo S."/>
            <person name="Nolan M."/>
            <person name="Ohm R."/>
            <person name="Pangilinan J."/>
            <person name="Park H.-J."/>
            <person name="Ramirez L."/>
            <person name="Alfaro M."/>
            <person name="Sun H."/>
            <person name="Tritt A."/>
            <person name="Yoshinaga Y."/>
            <person name="Zwiers L.-H."/>
            <person name="Turgeon B."/>
            <person name="Goodwin S."/>
            <person name="Spatafora J."/>
            <person name="Crous P."/>
            <person name="Grigoriev I."/>
        </authorList>
    </citation>
    <scope>NUCLEOTIDE SEQUENCE</scope>
    <source>
        <strain evidence="2">CBS 123094</strain>
    </source>
</reference>
<dbReference type="Proteomes" id="UP000799779">
    <property type="component" value="Unassembled WGS sequence"/>
</dbReference>
<sequence>MADKSLNVLSASESAVALLPEAERKEAERVAAEVAAKIANNPALDFIRTLANRNHMEYYSDEDETPPPSPKKNIATKGKGQVKQQEQTPQPPLTPSTTGGRSSFGQVPHIPAPVPWIDQESPIKLFYADNEKKEMPPIVANRPRMSSSPASAGFPALQSSPISSPPNSLGRRGTGIGPKDSYPFGMAMIENLNLGPDYGPLQRPSLRPTFTTPALEMPEPRRRRPTLVQAVSSAFSPTSINEPVRLGPAPKTRGDIPRRPSAPPTLTPPVVSTSQGNAKFEPRRPHDNTSLFYVSSSRQDLAHIPHIRPGPRPSLATMFSTPEVANGDPANVPFTRRRPSLADMMAGRPMEEVPPIPPIPPRLSQEASFGTVKSNRSSEDNGKPPKYQFHRRGRSGPAVYNPDANSLVTPTHGNAFSPDFWAAMGLRRPTGNKPPFPDLNTTSHPEGIKAYNFVCETIAHFWNRDDIVPLAPIVDSPSEHRSSSFKRQLFKAKFKLSGDKDTFTKIEDFDDIEMAGKLSALPKPMAERMETISKPVLDPIWGRAKLICEGVLNAARERINEPAKGYDNLDQYIQYKPAHYASRLEALEVQDARDVEQYASRLDFEGLLNARAMLERRKGDEEYKVPDEGWQLVWATKFYEWALEKEETERRTYTEKLEQYKAMKDLSKAIPPPEETESEDEEEIEWKEWLAESRKLLKYEPKKSAAEAEENPRSTLKLPSPTPHGWKEMRRERRRARLTDKDVEDWDVQMSKAMMKEKERQKEEAAEKHVRKVSRHSA</sequence>
<organism evidence="2 3">
    <name type="scientific">Amniculicola lignicola CBS 123094</name>
    <dbReference type="NCBI Taxonomy" id="1392246"/>
    <lineage>
        <taxon>Eukaryota</taxon>
        <taxon>Fungi</taxon>
        <taxon>Dikarya</taxon>
        <taxon>Ascomycota</taxon>
        <taxon>Pezizomycotina</taxon>
        <taxon>Dothideomycetes</taxon>
        <taxon>Pleosporomycetidae</taxon>
        <taxon>Pleosporales</taxon>
        <taxon>Amniculicolaceae</taxon>
        <taxon>Amniculicola</taxon>
    </lineage>
</organism>
<name>A0A6A5WUV3_9PLEO</name>
<feature type="region of interest" description="Disordered" evidence="1">
    <location>
        <begin position="351"/>
        <end position="404"/>
    </location>
</feature>
<evidence type="ECO:0000313" key="2">
    <source>
        <dbReference type="EMBL" id="KAF2005482.1"/>
    </source>
</evidence>
<feature type="compositionally biased region" description="Polar residues" evidence="1">
    <location>
        <begin position="365"/>
        <end position="375"/>
    </location>
</feature>
<gene>
    <name evidence="2" type="ORF">P154DRAFT_610460</name>
</gene>
<feature type="compositionally biased region" description="Basic and acidic residues" evidence="1">
    <location>
        <begin position="725"/>
        <end position="741"/>
    </location>
</feature>
<dbReference type="AlphaFoldDB" id="A0A6A5WUV3"/>
<dbReference type="EMBL" id="ML977563">
    <property type="protein sequence ID" value="KAF2005482.1"/>
    <property type="molecule type" value="Genomic_DNA"/>
</dbReference>
<feature type="compositionally biased region" description="Basic residues" evidence="1">
    <location>
        <begin position="769"/>
        <end position="778"/>
    </location>
</feature>
<evidence type="ECO:0000256" key="1">
    <source>
        <dbReference type="SAM" id="MobiDB-lite"/>
    </source>
</evidence>
<feature type="region of interest" description="Disordered" evidence="1">
    <location>
        <begin position="238"/>
        <end position="288"/>
    </location>
</feature>
<keyword evidence="3" id="KW-1185">Reference proteome</keyword>
<feature type="compositionally biased region" description="Basic and acidic residues" evidence="1">
    <location>
        <begin position="754"/>
        <end position="768"/>
    </location>
</feature>
<accession>A0A6A5WUV3</accession>